<feature type="compositionally biased region" description="Basic residues" evidence="1">
    <location>
        <begin position="532"/>
        <end position="560"/>
    </location>
</feature>
<keyword evidence="2" id="KW-0732">Signal</keyword>
<dbReference type="RefSeq" id="XP_005100600.1">
    <property type="nucleotide sequence ID" value="XM_005100543.1"/>
</dbReference>
<feature type="chain" id="PRO_5046531035" evidence="2">
    <location>
        <begin position="24"/>
        <end position="766"/>
    </location>
</feature>
<dbReference type="InterPro" id="IPR052740">
    <property type="entry name" value="CE4"/>
</dbReference>
<dbReference type="PANTHER" id="PTHR45985">
    <property type="match status" value="1"/>
</dbReference>
<feature type="domain" description="Chitin-binding type-2" evidence="3">
    <location>
        <begin position="24"/>
        <end position="80"/>
    </location>
</feature>
<feature type="compositionally biased region" description="Polar residues" evidence="1">
    <location>
        <begin position="253"/>
        <end position="281"/>
    </location>
</feature>
<feature type="signal peptide" evidence="2">
    <location>
        <begin position="1"/>
        <end position="23"/>
    </location>
</feature>
<dbReference type="PROSITE" id="PS50940">
    <property type="entry name" value="CHIT_BIND_II"/>
    <property type="match status" value="1"/>
</dbReference>
<evidence type="ECO:0000256" key="2">
    <source>
        <dbReference type="SAM" id="SignalP"/>
    </source>
</evidence>
<dbReference type="Gene3D" id="2.170.140.10">
    <property type="entry name" value="Chitin binding domain"/>
    <property type="match status" value="1"/>
</dbReference>
<feature type="region of interest" description="Disordered" evidence="1">
    <location>
        <begin position="298"/>
        <end position="412"/>
    </location>
</feature>
<feature type="compositionally biased region" description="Polar residues" evidence="1">
    <location>
        <begin position="109"/>
        <end position="119"/>
    </location>
</feature>
<reference evidence="5" key="1">
    <citation type="submission" date="2025-08" db="UniProtKB">
        <authorList>
            <consortium name="RefSeq"/>
        </authorList>
    </citation>
    <scope>IDENTIFICATION</scope>
</reference>
<feature type="compositionally biased region" description="Polar residues" evidence="1">
    <location>
        <begin position="298"/>
        <end position="309"/>
    </location>
</feature>
<dbReference type="InterPro" id="IPR002557">
    <property type="entry name" value="Chitin-bd_dom"/>
</dbReference>
<feature type="region of interest" description="Disordered" evidence="1">
    <location>
        <begin position="96"/>
        <end position="146"/>
    </location>
</feature>
<dbReference type="GeneID" id="101853326"/>
<sequence length="766" mass="85705">MALGNILLKLLLLHTALVLCVQAYAPCGGIKNRYVCDDYNPALFHICIGSNEYTMACPGMLHFNLRTQTCDWPSSANCLLESEQTRKEIVEGNEAVNVNPPRNPYITHSGVSRRTTPVATQRVPATDYLHYRGGRQRQPQAPRYDSVSVRLQGDQLPGMDATRDPDVGYHVAVPYVASSHQLSGQQPRNHDNNNNSVNNKKGSPFKPPKTDRRNHDNDAAGRQQAATPRRTDGWGKSLKRGQTRKSSRERGQGNKNKNKNPYISATSYHSRIPNPYSSPNPANRAGYSVRNAAAPTKTSVVISPLQNQRAQDKSRSKSNSKWYTASPRGKSTVAPTPPASQRNKHADTQDNVQEDRKTHGYSRFSNNNRYLHSRFGFRNGATRGTERNSRLKPLSPTARPVPRPKSAPFRPYNSAIKSQSAYMLNNENKRQKEADSANKAQQISAWGNDWISDNGLKGIPDYYPKQPNNKEPEASPKATTRSKWQKTDRVPGRSQTVRPISGSSPPWWTKPAATTNPPRPATKPPRSSASKNTKKPHRRGRPNKYKPRNAPHSPRVKVNYRTRTPSANFDLHPTTDRRPLSSNDGQTSRVNAPAAHEDSRFSLHRSEKFSHNKISAYKSPVQKYSTKRGKCSKKWCKLPDCRCIGKDIPGDLKVKDVPQMVMLTFDDGVNHANINYYRDIFNTSMVNPNGCPGKGDLYVNDRPPLWPFTLDTPPDSKTCSLTPCPTRSYPGLWEVPLLRWYGSNRMACAMPDACIIGGWIRFGGEG</sequence>
<organism evidence="4 5">
    <name type="scientific">Aplysia californica</name>
    <name type="common">California sea hare</name>
    <dbReference type="NCBI Taxonomy" id="6500"/>
    <lineage>
        <taxon>Eukaryota</taxon>
        <taxon>Metazoa</taxon>
        <taxon>Spiralia</taxon>
        <taxon>Lophotrochozoa</taxon>
        <taxon>Mollusca</taxon>
        <taxon>Gastropoda</taxon>
        <taxon>Heterobranchia</taxon>
        <taxon>Euthyneura</taxon>
        <taxon>Tectipleura</taxon>
        <taxon>Aplysiida</taxon>
        <taxon>Aplysioidea</taxon>
        <taxon>Aplysiidae</taxon>
        <taxon>Aplysia</taxon>
    </lineage>
</organism>
<evidence type="ECO:0000313" key="5">
    <source>
        <dbReference type="RefSeq" id="XP_005100600.1"/>
    </source>
</evidence>
<feature type="region of interest" description="Disordered" evidence="1">
    <location>
        <begin position="457"/>
        <end position="602"/>
    </location>
</feature>
<dbReference type="PANTHER" id="PTHR45985:SF8">
    <property type="entry name" value="CHITIN DEACETYLASE-LIKE 9, ISOFORM A"/>
    <property type="match status" value="1"/>
</dbReference>
<evidence type="ECO:0000259" key="3">
    <source>
        <dbReference type="PROSITE" id="PS50940"/>
    </source>
</evidence>
<feature type="compositionally biased region" description="Polar residues" evidence="1">
    <location>
        <begin position="493"/>
        <end position="506"/>
    </location>
</feature>
<gene>
    <name evidence="5" type="primary">LOC101853326</name>
</gene>
<evidence type="ECO:0000313" key="4">
    <source>
        <dbReference type="Proteomes" id="UP000694888"/>
    </source>
</evidence>
<protein>
    <submittedName>
        <fullName evidence="5">Uncharacterized protein LOC101853326</fullName>
    </submittedName>
</protein>
<accession>A0ABM0JSP0</accession>
<feature type="compositionally biased region" description="Basic and acidic residues" evidence="1">
    <location>
        <begin position="208"/>
        <end position="219"/>
    </location>
</feature>
<feature type="compositionally biased region" description="Polar residues" evidence="1">
    <location>
        <begin position="580"/>
        <end position="590"/>
    </location>
</feature>
<dbReference type="Pfam" id="PF01607">
    <property type="entry name" value="CBM_14"/>
    <property type="match status" value="1"/>
</dbReference>
<dbReference type="InterPro" id="IPR036508">
    <property type="entry name" value="Chitin-bd_dom_sf"/>
</dbReference>
<dbReference type="SMART" id="SM00494">
    <property type="entry name" value="ChtBD2"/>
    <property type="match status" value="1"/>
</dbReference>
<evidence type="ECO:0000256" key="1">
    <source>
        <dbReference type="SAM" id="MobiDB-lite"/>
    </source>
</evidence>
<feature type="compositionally biased region" description="Basic and acidic residues" evidence="1">
    <location>
        <begin position="344"/>
        <end position="358"/>
    </location>
</feature>
<feature type="region of interest" description="Disordered" evidence="1">
    <location>
        <begin position="179"/>
        <end position="286"/>
    </location>
</feature>
<name>A0ABM0JSP0_APLCA</name>
<keyword evidence="4" id="KW-1185">Reference proteome</keyword>
<proteinExistence type="predicted"/>
<dbReference type="Proteomes" id="UP000694888">
    <property type="component" value="Unplaced"/>
</dbReference>
<dbReference type="SUPFAM" id="SSF57625">
    <property type="entry name" value="Invertebrate chitin-binding proteins"/>
    <property type="match status" value="1"/>
</dbReference>